<evidence type="ECO:0000259" key="4">
    <source>
        <dbReference type="Pfam" id="PF00264"/>
    </source>
</evidence>
<evidence type="ECO:0000313" key="6">
    <source>
        <dbReference type="Proteomes" id="UP001446871"/>
    </source>
</evidence>
<feature type="signal peptide" evidence="3">
    <location>
        <begin position="1"/>
        <end position="22"/>
    </location>
</feature>
<dbReference type="SUPFAM" id="SSF48056">
    <property type="entry name" value="Di-copper centre-containing domain"/>
    <property type="match status" value="1"/>
</dbReference>
<dbReference type="Pfam" id="PF00264">
    <property type="entry name" value="Tyrosinase"/>
    <property type="match status" value="1"/>
</dbReference>
<sequence>MHFNSFVNCVLAALCYVGLASSALIRVANSTTEAGCQQPLIRREWRALSIPERQSFIGAVRCLQSKPGQTSDTYAGVKSRYDDFVALHITQTDHVHWVGQLLPHRWHRYFLWVFEQSLRETCGYNGAVPYWDWTKDAVSEQAVLESPIFDPIHGFGGNGPYVVNTTGFPKDWQTMTPVPNRTGGGCIEDGPFAHVNISMGPGNHTEYTPHCLRRDLSPWLVTQTLNASKLAFVLKAEDFWHLDHRVEGFSLNISDLSVHGGAHLGIGGNIGEVRNTHTTLVLWKTPIRPLATQSSGCTRKLWTEFGTYGRGKVGKTRCSDLKMTKANYEGRLGDTKERHWGPDTQWAYPYNYFGNIPYKNVTLETPLYFEQVGGVKKIADTMDIQGGPFCYDYE</sequence>
<evidence type="ECO:0000256" key="1">
    <source>
        <dbReference type="ARBA" id="ARBA00022723"/>
    </source>
</evidence>
<name>A0ABR1VA74_9PEZI</name>
<keyword evidence="3" id="KW-0732">Signal</keyword>
<evidence type="ECO:0000313" key="5">
    <source>
        <dbReference type="EMBL" id="KAK8068115.1"/>
    </source>
</evidence>
<comment type="caution">
    <text evidence="5">The sequence shown here is derived from an EMBL/GenBank/DDBJ whole genome shotgun (WGS) entry which is preliminary data.</text>
</comment>
<gene>
    <name evidence="5" type="ORF">PG996_007227</name>
</gene>
<evidence type="ECO:0000256" key="2">
    <source>
        <dbReference type="ARBA" id="ARBA00023008"/>
    </source>
</evidence>
<dbReference type="Gene3D" id="1.10.1280.10">
    <property type="entry name" value="Di-copper center containing domain from catechol oxidase"/>
    <property type="match status" value="2"/>
</dbReference>
<evidence type="ECO:0000256" key="3">
    <source>
        <dbReference type="SAM" id="SignalP"/>
    </source>
</evidence>
<dbReference type="PANTHER" id="PTHR11474:SF126">
    <property type="entry name" value="TYROSINASE-LIKE PROTEIN TYR-1-RELATED"/>
    <property type="match status" value="1"/>
</dbReference>
<reference evidence="5 6" key="1">
    <citation type="submission" date="2023-01" db="EMBL/GenBank/DDBJ databases">
        <title>Analysis of 21 Apiospora genomes using comparative genomics revels a genus with tremendous synthesis potential of carbohydrate active enzymes and secondary metabolites.</title>
        <authorList>
            <person name="Sorensen T."/>
        </authorList>
    </citation>
    <scope>NUCLEOTIDE SEQUENCE [LARGE SCALE GENOMIC DNA]</scope>
    <source>
        <strain evidence="5 6">CBS 83171</strain>
    </source>
</reference>
<dbReference type="PANTHER" id="PTHR11474">
    <property type="entry name" value="TYROSINASE FAMILY MEMBER"/>
    <property type="match status" value="1"/>
</dbReference>
<feature type="chain" id="PRO_5046694831" description="Tyrosinase copper-binding domain-containing protein" evidence="3">
    <location>
        <begin position="23"/>
        <end position="394"/>
    </location>
</feature>
<dbReference type="InterPro" id="IPR008922">
    <property type="entry name" value="Di-copper_centre_dom_sf"/>
</dbReference>
<keyword evidence="1" id="KW-0479">Metal-binding</keyword>
<dbReference type="InterPro" id="IPR050316">
    <property type="entry name" value="Tyrosinase/Hemocyanin"/>
</dbReference>
<protein>
    <recommendedName>
        <fullName evidence="4">Tyrosinase copper-binding domain-containing protein</fullName>
    </recommendedName>
</protein>
<dbReference type="EMBL" id="JAQQWM010000004">
    <property type="protein sequence ID" value="KAK8068115.1"/>
    <property type="molecule type" value="Genomic_DNA"/>
</dbReference>
<keyword evidence="6" id="KW-1185">Reference proteome</keyword>
<organism evidence="5 6">
    <name type="scientific">Apiospora saccharicola</name>
    <dbReference type="NCBI Taxonomy" id="335842"/>
    <lineage>
        <taxon>Eukaryota</taxon>
        <taxon>Fungi</taxon>
        <taxon>Dikarya</taxon>
        <taxon>Ascomycota</taxon>
        <taxon>Pezizomycotina</taxon>
        <taxon>Sordariomycetes</taxon>
        <taxon>Xylariomycetidae</taxon>
        <taxon>Amphisphaeriales</taxon>
        <taxon>Apiosporaceae</taxon>
        <taxon>Apiospora</taxon>
    </lineage>
</organism>
<dbReference type="Proteomes" id="UP001446871">
    <property type="component" value="Unassembled WGS sequence"/>
</dbReference>
<feature type="domain" description="Tyrosinase copper-binding" evidence="4">
    <location>
        <begin position="78"/>
        <end position="273"/>
    </location>
</feature>
<proteinExistence type="predicted"/>
<accession>A0ABR1VA74</accession>
<dbReference type="InterPro" id="IPR002227">
    <property type="entry name" value="Tyrosinase_Cu-bd"/>
</dbReference>
<keyword evidence="2" id="KW-0186">Copper</keyword>